<feature type="binding site" evidence="2">
    <location>
        <position position="58"/>
    </location>
    <ligand>
        <name>substrate</name>
    </ligand>
</feature>
<dbReference type="EMBL" id="CP029192">
    <property type="protein sequence ID" value="QES37971.1"/>
    <property type="molecule type" value="Genomic_DNA"/>
</dbReference>
<feature type="active site" description="Proton donor/acceptor" evidence="1">
    <location>
        <position position="82"/>
    </location>
</feature>
<organism evidence="3 4">
    <name type="scientific">Streptomyces venezuelae</name>
    <dbReference type="NCBI Taxonomy" id="54571"/>
    <lineage>
        <taxon>Bacteria</taxon>
        <taxon>Bacillati</taxon>
        <taxon>Actinomycetota</taxon>
        <taxon>Actinomycetes</taxon>
        <taxon>Kitasatosporales</taxon>
        <taxon>Streptomycetaceae</taxon>
        <taxon>Streptomyces</taxon>
    </lineage>
</organism>
<protein>
    <submittedName>
        <fullName evidence="3">Histidine phosphatase family protein</fullName>
    </submittedName>
</protein>
<reference evidence="3 4" key="1">
    <citation type="submission" date="2018-05" db="EMBL/GenBank/DDBJ databases">
        <title>Streptomyces venezuelae.</title>
        <authorList>
            <person name="Kim W."/>
            <person name="Lee N."/>
            <person name="Cho B.-K."/>
        </authorList>
    </citation>
    <scope>NUCLEOTIDE SEQUENCE [LARGE SCALE GENOMIC DNA]</scope>
    <source>
        <strain evidence="3 4">ATCC 14584</strain>
    </source>
</reference>
<dbReference type="GO" id="GO:0016791">
    <property type="term" value="F:phosphatase activity"/>
    <property type="evidence" value="ECO:0007669"/>
    <property type="project" value="TreeGrafter"/>
</dbReference>
<dbReference type="PANTHER" id="PTHR48100:SF1">
    <property type="entry name" value="HISTIDINE PHOSPHATASE FAMILY PROTEIN-RELATED"/>
    <property type="match status" value="1"/>
</dbReference>
<dbReference type="GO" id="GO:0005737">
    <property type="term" value="C:cytoplasm"/>
    <property type="evidence" value="ECO:0007669"/>
    <property type="project" value="TreeGrafter"/>
</dbReference>
<dbReference type="Proteomes" id="UP000322927">
    <property type="component" value="Chromosome"/>
</dbReference>
<dbReference type="OrthoDB" id="4697614at2"/>
<sequence>MTDFVLVRHGETVWHDGNRYAGRTDVELTPHGRRQAAALGAWAAGERIDAVVSSPLSRARLTAEPAAEALGLTPLVDERLLELDFGRGDGLTRDEMRDRFPEELAAFLRDPVAHHLPGGEDPRAAAERGSEALHDLAVAHPEGRVLVVAHSTLVRLVLCHQLGIPLADYRRVFPALHNGALTELRLRGGRMSLLRLNAPTTAAPTHEGTPS</sequence>
<accession>A0A5P2C9H2</accession>
<dbReference type="PANTHER" id="PTHR48100">
    <property type="entry name" value="BROAD-SPECIFICITY PHOSPHATASE YOR283W-RELATED"/>
    <property type="match status" value="1"/>
</dbReference>
<dbReference type="SMART" id="SM00855">
    <property type="entry name" value="PGAM"/>
    <property type="match status" value="1"/>
</dbReference>
<evidence type="ECO:0000256" key="1">
    <source>
        <dbReference type="PIRSR" id="PIRSR613078-1"/>
    </source>
</evidence>
<proteinExistence type="predicted"/>
<dbReference type="RefSeq" id="WP_150220175.1">
    <property type="nucleotide sequence ID" value="NZ_CP029192.1"/>
</dbReference>
<dbReference type="InterPro" id="IPR029033">
    <property type="entry name" value="His_PPase_superfam"/>
</dbReference>
<feature type="active site" description="Tele-phosphohistidine intermediate" evidence="1">
    <location>
        <position position="9"/>
    </location>
</feature>
<evidence type="ECO:0000313" key="4">
    <source>
        <dbReference type="Proteomes" id="UP000322927"/>
    </source>
</evidence>
<dbReference type="InterPro" id="IPR013078">
    <property type="entry name" value="His_Pase_superF_clade-1"/>
</dbReference>
<dbReference type="InterPro" id="IPR050275">
    <property type="entry name" value="PGM_Phosphatase"/>
</dbReference>
<name>A0A5P2C9H2_STRVZ</name>
<evidence type="ECO:0000256" key="2">
    <source>
        <dbReference type="PIRSR" id="PIRSR613078-2"/>
    </source>
</evidence>
<gene>
    <name evidence="3" type="ORF">DEJ48_35255</name>
</gene>
<dbReference type="Gene3D" id="3.40.50.1240">
    <property type="entry name" value="Phosphoglycerate mutase-like"/>
    <property type="match status" value="1"/>
</dbReference>
<dbReference type="CDD" id="cd07067">
    <property type="entry name" value="HP_PGM_like"/>
    <property type="match status" value="1"/>
</dbReference>
<dbReference type="Pfam" id="PF00300">
    <property type="entry name" value="His_Phos_1"/>
    <property type="match status" value="1"/>
</dbReference>
<evidence type="ECO:0000313" key="3">
    <source>
        <dbReference type="EMBL" id="QES37971.1"/>
    </source>
</evidence>
<dbReference type="SUPFAM" id="SSF53254">
    <property type="entry name" value="Phosphoglycerate mutase-like"/>
    <property type="match status" value="1"/>
</dbReference>
<dbReference type="AlphaFoldDB" id="A0A5P2C9H2"/>